<gene>
    <name evidence="1" type="ORF">CAMRE0001_3175</name>
</gene>
<evidence type="ECO:0000313" key="1">
    <source>
        <dbReference type="EMBL" id="EEF14246.1"/>
    </source>
</evidence>
<name>B9D189_CAMRE</name>
<dbReference type="Proteomes" id="UP000003082">
    <property type="component" value="Unassembled WGS sequence"/>
</dbReference>
<dbReference type="AlphaFoldDB" id="B9D189"/>
<evidence type="ECO:0000313" key="2">
    <source>
        <dbReference type="Proteomes" id="UP000003082"/>
    </source>
</evidence>
<reference evidence="1 2" key="1">
    <citation type="submission" date="2008-08" db="EMBL/GenBank/DDBJ databases">
        <authorList>
            <person name="Madupu R."/>
            <person name="Durkin A.S."/>
            <person name="Torralba M."/>
            <person name="Methe B."/>
            <person name="Sutton G.G."/>
            <person name="Strausberg R.L."/>
            <person name="Nelson K.E."/>
        </authorList>
    </citation>
    <scope>NUCLEOTIDE SEQUENCE [LARGE SCALE GENOMIC DNA]</scope>
    <source>
        <strain evidence="1 2">RM3267</strain>
    </source>
</reference>
<proteinExistence type="predicted"/>
<dbReference type="EMBL" id="ACFU01000008">
    <property type="protein sequence ID" value="EEF14246.1"/>
    <property type="molecule type" value="Genomic_DNA"/>
</dbReference>
<accession>B9D189</accession>
<keyword evidence="2" id="KW-1185">Reference proteome</keyword>
<comment type="caution">
    <text evidence="1">The sequence shown here is derived from an EMBL/GenBank/DDBJ whole genome shotgun (WGS) entry which is preliminary data.</text>
</comment>
<organism evidence="1 2">
    <name type="scientific">Campylobacter rectus RM3267</name>
    <dbReference type="NCBI Taxonomy" id="553218"/>
    <lineage>
        <taxon>Bacteria</taxon>
        <taxon>Pseudomonadati</taxon>
        <taxon>Campylobacterota</taxon>
        <taxon>Epsilonproteobacteria</taxon>
        <taxon>Campylobacterales</taxon>
        <taxon>Campylobacteraceae</taxon>
        <taxon>Campylobacter</taxon>
    </lineage>
</organism>
<sequence length="52" mass="5842">MINARSPVKFELKILNKSSFYGFCDIAKIKCRRPNHDVGTIGFDPGASHIFT</sequence>
<protein>
    <submittedName>
        <fullName evidence="1">Uncharacterized protein</fullName>
    </submittedName>
</protein>